<accession>A0A8S2KH24</accession>
<feature type="non-terminal residue" evidence="2">
    <location>
        <position position="1"/>
    </location>
</feature>
<proteinExistence type="predicted"/>
<sequence length="33" mass="3613">EIKGDDEEIVSMIETTVKHLSACIQPLKLSALT</sequence>
<evidence type="ECO:0000313" key="3">
    <source>
        <dbReference type="Proteomes" id="UP000682733"/>
    </source>
</evidence>
<dbReference type="EMBL" id="CAJOBA010009371">
    <property type="protein sequence ID" value="CAF3849702.1"/>
    <property type="molecule type" value="Genomic_DNA"/>
</dbReference>
<dbReference type="EMBL" id="CAJNOK010009354">
    <property type="protein sequence ID" value="CAF1087927.1"/>
    <property type="molecule type" value="Genomic_DNA"/>
</dbReference>
<name>A0A8S2KH24_9BILA</name>
<evidence type="ECO:0000313" key="2">
    <source>
        <dbReference type="EMBL" id="CAF3849702.1"/>
    </source>
</evidence>
<dbReference type="AlphaFoldDB" id="A0A8S2KH24"/>
<protein>
    <submittedName>
        <fullName evidence="2">Uncharacterized protein</fullName>
    </submittedName>
</protein>
<reference evidence="2" key="1">
    <citation type="submission" date="2021-02" db="EMBL/GenBank/DDBJ databases">
        <authorList>
            <person name="Nowell W R."/>
        </authorList>
    </citation>
    <scope>NUCLEOTIDE SEQUENCE</scope>
</reference>
<dbReference type="Proteomes" id="UP000682733">
    <property type="component" value="Unassembled WGS sequence"/>
</dbReference>
<comment type="caution">
    <text evidence="2">The sequence shown here is derived from an EMBL/GenBank/DDBJ whole genome shotgun (WGS) entry which is preliminary data.</text>
</comment>
<organism evidence="2 3">
    <name type="scientific">Didymodactylos carnosus</name>
    <dbReference type="NCBI Taxonomy" id="1234261"/>
    <lineage>
        <taxon>Eukaryota</taxon>
        <taxon>Metazoa</taxon>
        <taxon>Spiralia</taxon>
        <taxon>Gnathifera</taxon>
        <taxon>Rotifera</taxon>
        <taxon>Eurotatoria</taxon>
        <taxon>Bdelloidea</taxon>
        <taxon>Philodinida</taxon>
        <taxon>Philodinidae</taxon>
        <taxon>Didymodactylos</taxon>
    </lineage>
</organism>
<evidence type="ECO:0000313" key="1">
    <source>
        <dbReference type="EMBL" id="CAF1087927.1"/>
    </source>
</evidence>
<gene>
    <name evidence="1" type="ORF">OVA965_LOCUS18668</name>
    <name evidence="2" type="ORF">TMI583_LOCUS18680</name>
</gene>
<dbReference type="Proteomes" id="UP000677228">
    <property type="component" value="Unassembled WGS sequence"/>
</dbReference>